<evidence type="ECO:0000256" key="12">
    <source>
        <dbReference type="ARBA" id="ARBA00031451"/>
    </source>
</evidence>
<keyword evidence="9" id="KW-0677">Repeat</keyword>
<dbReference type="InterPro" id="IPR027408">
    <property type="entry name" value="PNPase/RNase_PH_dom_sf"/>
</dbReference>
<evidence type="ECO:0000256" key="1">
    <source>
        <dbReference type="ARBA" id="ARBA00004173"/>
    </source>
</evidence>
<keyword evidence="11" id="KW-0694">RNA-binding</keyword>
<dbReference type="Pfam" id="PF00575">
    <property type="entry name" value="S1"/>
    <property type="match status" value="1"/>
</dbReference>
<dbReference type="GO" id="GO:0006364">
    <property type="term" value="P:rRNA processing"/>
    <property type="evidence" value="ECO:0007669"/>
    <property type="project" value="UniProtKB-KW"/>
</dbReference>
<keyword evidence="19" id="KW-1185">Reference proteome</keyword>
<proteinExistence type="inferred from homology"/>
<dbReference type="InterPro" id="IPR036612">
    <property type="entry name" value="KH_dom_type_1_sf"/>
</dbReference>
<dbReference type="NCBIfam" id="TIGR03591">
    <property type="entry name" value="polynuc_phos"/>
    <property type="match status" value="1"/>
</dbReference>
<dbReference type="PANTHER" id="PTHR11252">
    <property type="entry name" value="POLYRIBONUCLEOTIDE NUCLEOTIDYLTRANSFERASE"/>
    <property type="match status" value="1"/>
</dbReference>
<organism evidence="18 19">
    <name type="scientific">Hibiscus syriacus</name>
    <name type="common">Rose of Sharon</name>
    <dbReference type="NCBI Taxonomy" id="106335"/>
    <lineage>
        <taxon>Eukaryota</taxon>
        <taxon>Viridiplantae</taxon>
        <taxon>Streptophyta</taxon>
        <taxon>Embryophyta</taxon>
        <taxon>Tracheophyta</taxon>
        <taxon>Spermatophyta</taxon>
        <taxon>Magnoliopsida</taxon>
        <taxon>eudicotyledons</taxon>
        <taxon>Gunneridae</taxon>
        <taxon>Pentapetalae</taxon>
        <taxon>rosids</taxon>
        <taxon>malvids</taxon>
        <taxon>Malvales</taxon>
        <taxon>Malvaceae</taxon>
        <taxon>Malvoideae</taxon>
        <taxon>Hibiscus</taxon>
    </lineage>
</organism>
<dbReference type="CDD" id="cd11363">
    <property type="entry name" value="RNase_PH_PNPase_1"/>
    <property type="match status" value="1"/>
</dbReference>
<dbReference type="Pfam" id="PF03726">
    <property type="entry name" value="PNPase"/>
    <property type="match status" value="1"/>
</dbReference>
<dbReference type="GO" id="GO:0000965">
    <property type="term" value="P:mitochondrial RNA 3'-end processing"/>
    <property type="evidence" value="ECO:0007669"/>
    <property type="project" value="TreeGrafter"/>
</dbReference>
<dbReference type="SUPFAM" id="SSF46915">
    <property type="entry name" value="Polynucleotide phosphorylase/guanosine pentaphosphate synthase (PNPase/GPSI), domain 3"/>
    <property type="match status" value="1"/>
</dbReference>
<feature type="compositionally biased region" description="Low complexity" evidence="16">
    <location>
        <begin position="858"/>
        <end position="869"/>
    </location>
</feature>
<keyword evidence="10" id="KW-0378">Hydrolase</keyword>
<dbReference type="GO" id="GO:0000958">
    <property type="term" value="P:mitochondrial mRNA catabolic process"/>
    <property type="evidence" value="ECO:0007669"/>
    <property type="project" value="TreeGrafter"/>
</dbReference>
<comment type="catalytic activity">
    <reaction evidence="13">
        <text>RNA(n+1) + phosphate = RNA(n) + a ribonucleoside 5'-diphosphate</text>
        <dbReference type="Rhea" id="RHEA:22096"/>
        <dbReference type="Rhea" id="RHEA-COMP:14527"/>
        <dbReference type="Rhea" id="RHEA-COMP:17342"/>
        <dbReference type="ChEBI" id="CHEBI:43474"/>
        <dbReference type="ChEBI" id="CHEBI:57930"/>
        <dbReference type="ChEBI" id="CHEBI:140395"/>
        <dbReference type="EC" id="2.7.7.8"/>
    </reaction>
</comment>
<feature type="region of interest" description="Disordered" evidence="16">
    <location>
        <begin position="784"/>
        <end position="807"/>
    </location>
</feature>
<dbReference type="InterPro" id="IPR020568">
    <property type="entry name" value="Ribosomal_Su5_D2-typ_SF"/>
</dbReference>
<evidence type="ECO:0000256" key="3">
    <source>
        <dbReference type="ARBA" id="ARBA00012416"/>
    </source>
</evidence>
<feature type="domain" description="S1 motif" evidence="17">
    <location>
        <begin position="674"/>
        <end position="742"/>
    </location>
</feature>
<dbReference type="FunFam" id="3.30.230.70:FF:000020">
    <property type="entry name" value="Polyribonucleotide nucleotidyltransferase 2 mitochondrial"/>
    <property type="match status" value="1"/>
</dbReference>
<gene>
    <name evidence="18" type="ORF">F3Y22_tig00110059pilonHSYRG00136</name>
</gene>
<evidence type="ECO:0000256" key="11">
    <source>
        <dbReference type="ARBA" id="ARBA00022884"/>
    </source>
</evidence>
<feature type="compositionally biased region" description="Polar residues" evidence="16">
    <location>
        <begin position="847"/>
        <end position="857"/>
    </location>
</feature>
<dbReference type="OrthoDB" id="437922at2759"/>
<dbReference type="SMART" id="SM00322">
    <property type="entry name" value="KH"/>
    <property type="match status" value="1"/>
</dbReference>
<comment type="similarity">
    <text evidence="2">Belongs to the polyribonucleotide nucleotidyltransferase family.</text>
</comment>
<dbReference type="EMBL" id="VEPZ02000831">
    <property type="protein sequence ID" value="KAE8717132.1"/>
    <property type="molecule type" value="Genomic_DNA"/>
</dbReference>
<name>A0A6A3BPU5_HIBSY</name>
<evidence type="ECO:0000256" key="2">
    <source>
        <dbReference type="ARBA" id="ARBA00007404"/>
    </source>
</evidence>
<dbReference type="GO" id="GO:0008033">
    <property type="term" value="P:tRNA processing"/>
    <property type="evidence" value="ECO:0007669"/>
    <property type="project" value="UniProtKB-KW"/>
</dbReference>
<dbReference type="InterPro" id="IPR012340">
    <property type="entry name" value="NA-bd_OB-fold"/>
</dbReference>
<protein>
    <recommendedName>
        <fullName evidence="14">Polyribonucleotide nucleotidyltransferase 2, mitochondrial</fullName>
        <ecNumber evidence="3">2.7.7.8</ecNumber>
    </recommendedName>
    <alternativeName>
        <fullName evidence="12">Polynucleotide phosphorylase 1</fullName>
    </alternativeName>
    <alternativeName>
        <fullName evidence="15">Polynucleotide phosphorylase 2</fullName>
    </alternativeName>
</protein>
<evidence type="ECO:0000256" key="5">
    <source>
        <dbReference type="ARBA" id="ARBA00022552"/>
    </source>
</evidence>
<dbReference type="Pfam" id="PF01138">
    <property type="entry name" value="RNase_PH"/>
    <property type="match status" value="2"/>
</dbReference>
<dbReference type="Pfam" id="PF00013">
    <property type="entry name" value="KH_1"/>
    <property type="match status" value="1"/>
</dbReference>
<feature type="region of interest" description="Disordered" evidence="16">
    <location>
        <begin position="820"/>
        <end position="903"/>
    </location>
</feature>
<comment type="subcellular location">
    <subcellularLocation>
        <location evidence="1">Mitochondrion</location>
    </subcellularLocation>
</comment>
<evidence type="ECO:0000313" key="18">
    <source>
        <dbReference type="EMBL" id="KAE8717132.1"/>
    </source>
</evidence>
<dbReference type="NCBIfam" id="NF008805">
    <property type="entry name" value="PRK11824.1"/>
    <property type="match status" value="1"/>
</dbReference>
<dbReference type="CDD" id="cd11364">
    <property type="entry name" value="RNase_PH_PNPase_2"/>
    <property type="match status" value="1"/>
</dbReference>
<feature type="region of interest" description="Disordered" evidence="16">
    <location>
        <begin position="740"/>
        <end position="760"/>
    </location>
</feature>
<dbReference type="Proteomes" id="UP000436088">
    <property type="component" value="Unassembled WGS sequence"/>
</dbReference>
<dbReference type="InterPro" id="IPR001247">
    <property type="entry name" value="ExoRNase_PH_dom1"/>
</dbReference>
<dbReference type="GO" id="GO:0003723">
    <property type="term" value="F:RNA binding"/>
    <property type="evidence" value="ECO:0007669"/>
    <property type="project" value="UniProtKB-KW"/>
</dbReference>
<dbReference type="GO" id="GO:0004654">
    <property type="term" value="F:polyribonucleotide nucleotidyltransferase activity"/>
    <property type="evidence" value="ECO:0007669"/>
    <property type="project" value="UniProtKB-EC"/>
</dbReference>
<keyword evidence="6" id="KW-0808">Transferase</keyword>
<sequence length="973" mass="106458">MAMLSLAIRARAKPNPLLTWRALHFRNFCSGCLGLSVPPVAGTKFLESFREEFEIGSRVISLETGEMARFANGAVVLGVEGTQVLSTVSAGKGDVIRDFLPLTVDYQEKQFAQGVIPNTFMRREGAPKERELLCGRLIDRPIRPLFPAGFYHEIQVMASVLCSDGKQDPDVLAANATSAALMLSDIPWGGPIGVVRLGRICGQFVVNPTMDELSLSDLNLVYACMRDKTLMIDVQAREITEKDLEAGLRLAHPEAVKYLEPQIRLAAKAGKQKKEYKLSVVSEQIFEKVRNLAEAPIDAIFTDPSYGKFERGEALERITQDVKSALEEKCDEQSLRTLPKVVDNVRKKVVRKRIISEGCRIDGRHLNEVRPIYCKAGRLPLLHGSALFNRGDTQVLCTVTLGSPQDAQRLDSLVGPPTKRFMLHYSFPPFCIDEVGKRTGLNRREVGHGTLAEKALVAVLPPEDDFPYTVRINSEVMGSDGSTSMASVCAGSMALMDAGIPLQEHVAGVSVGLVTDVNPETGEITDYRILTDILGLEDHLGDIDFKIAGTRNGVTAIQLDIKPAGIPLDIICECLEPARKGRLQILDHMEKEISVPRSRDDRNSPRLVTLKFSNDAIRKFIGPLGALKRKIEEETGARISVGDGTITIAAKNQAIMEKVLDKVDFIVGREIEVGGIYKGIVTSIKEYGAFVEFNGGQQGLLHISELSHEPVSRVSDVVSVGQQISLMCIGQDVRGNIKLSRKANLPRPESEEKGVTEGSAPVTKEKANIWASLENVSKVEHLKSTLEELPPNKMEKTETNRSASLQPAVVIRSAAECDEEEKSAGLSKTSKSAPKPKGTVKRGSKLKTVQSSSDKPGSSTLSSMLSESLSRMEAKKEFDSEDDGEANLNDQNKESDVKSPVTPQKLKLGTKVTAKIYQIRARGLVLDLGGGIRGMYRFEPNGEREFTIGDELQVQCSSFTSKGIPVMTLVDEE</sequence>
<evidence type="ECO:0000313" key="19">
    <source>
        <dbReference type="Proteomes" id="UP000436088"/>
    </source>
</evidence>
<dbReference type="GO" id="GO:0005829">
    <property type="term" value="C:cytosol"/>
    <property type="evidence" value="ECO:0007669"/>
    <property type="project" value="TreeGrafter"/>
</dbReference>
<dbReference type="SUPFAM" id="SSF54211">
    <property type="entry name" value="Ribosomal protein S5 domain 2-like"/>
    <property type="match status" value="2"/>
</dbReference>
<evidence type="ECO:0000256" key="6">
    <source>
        <dbReference type="ARBA" id="ARBA00022679"/>
    </source>
</evidence>
<keyword evidence="7" id="KW-0819">tRNA processing</keyword>
<dbReference type="HAMAP" id="MF_01595">
    <property type="entry name" value="PNPase"/>
    <property type="match status" value="1"/>
</dbReference>
<dbReference type="InterPro" id="IPR003029">
    <property type="entry name" value="S1_domain"/>
</dbReference>
<dbReference type="EC" id="2.7.7.8" evidence="3"/>
<dbReference type="PANTHER" id="PTHR11252:SF16">
    <property type="entry name" value="POLYRIBONUCLEOTIDE NUCLEOTIDYLTRANSFERASE 2, MITOCHONDRIAL"/>
    <property type="match status" value="1"/>
</dbReference>
<evidence type="ECO:0000256" key="8">
    <source>
        <dbReference type="ARBA" id="ARBA00022695"/>
    </source>
</evidence>
<keyword evidence="5" id="KW-0698">rRNA processing</keyword>
<dbReference type="SUPFAM" id="SSF50249">
    <property type="entry name" value="Nucleic acid-binding proteins"/>
    <property type="match status" value="1"/>
</dbReference>
<dbReference type="GO" id="GO:0009570">
    <property type="term" value="C:chloroplast stroma"/>
    <property type="evidence" value="ECO:0007669"/>
    <property type="project" value="TreeGrafter"/>
</dbReference>
<dbReference type="InterPro" id="IPR036456">
    <property type="entry name" value="PNPase_PH_RNA-bd_sf"/>
</dbReference>
<dbReference type="Gene3D" id="3.30.1370.10">
    <property type="entry name" value="K Homology domain, type 1"/>
    <property type="match status" value="1"/>
</dbReference>
<dbReference type="InterPro" id="IPR015848">
    <property type="entry name" value="PNPase_PH_RNA-bd_bac/org-type"/>
</dbReference>
<keyword evidence="10" id="KW-0540">Nuclease</keyword>
<evidence type="ECO:0000256" key="16">
    <source>
        <dbReference type="SAM" id="MobiDB-lite"/>
    </source>
</evidence>
<evidence type="ECO:0000256" key="15">
    <source>
        <dbReference type="ARBA" id="ARBA00078395"/>
    </source>
</evidence>
<dbReference type="SUPFAM" id="SSF54791">
    <property type="entry name" value="Eukaryotic type KH-domain (KH-domain type I)"/>
    <property type="match status" value="1"/>
</dbReference>
<dbReference type="InterPro" id="IPR004088">
    <property type="entry name" value="KH_dom_type_1"/>
</dbReference>
<dbReference type="GO" id="GO:0000175">
    <property type="term" value="F:3'-5'-RNA exonuclease activity"/>
    <property type="evidence" value="ECO:0007669"/>
    <property type="project" value="UniProtKB-ARBA"/>
</dbReference>
<dbReference type="CDD" id="cd02393">
    <property type="entry name" value="KH-I_PNPase"/>
    <property type="match status" value="1"/>
</dbReference>
<dbReference type="SMART" id="SM00316">
    <property type="entry name" value="S1"/>
    <property type="match status" value="2"/>
</dbReference>
<comment type="caution">
    <text evidence="18">The sequence shown here is derived from an EMBL/GenBank/DDBJ whole genome shotgun (WGS) entry which is preliminary data.</text>
</comment>
<dbReference type="InterPro" id="IPR012162">
    <property type="entry name" value="PNPase"/>
</dbReference>
<reference evidence="18" key="1">
    <citation type="submission" date="2019-09" db="EMBL/GenBank/DDBJ databases">
        <title>Draft genome information of white flower Hibiscus syriacus.</title>
        <authorList>
            <person name="Kim Y.-M."/>
        </authorList>
    </citation>
    <scope>NUCLEOTIDE SEQUENCE [LARGE SCALE GENOMIC DNA]</scope>
    <source>
        <strain evidence="18">YM2019G1</strain>
    </source>
</reference>
<evidence type="ECO:0000256" key="14">
    <source>
        <dbReference type="ARBA" id="ARBA00073922"/>
    </source>
</evidence>
<dbReference type="AlphaFoldDB" id="A0A6A3BPU5"/>
<dbReference type="Gene3D" id="2.40.50.140">
    <property type="entry name" value="Nucleic acid-binding proteins"/>
    <property type="match status" value="1"/>
</dbReference>
<evidence type="ECO:0000259" key="17">
    <source>
        <dbReference type="PROSITE" id="PS50126"/>
    </source>
</evidence>
<dbReference type="SUPFAM" id="SSF55666">
    <property type="entry name" value="Ribonuclease PH domain 2-like"/>
    <property type="match status" value="2"/>
</dbReference>
<keyword evidence="10" id="KW-0269">Exonuclease</keyword>
<evidence type="ECO:0000256" key="10">
    <source>
        <dbReference type="ARBA" id="ARBA00022839"/>
    </source>
</evidence>
<dbReference type="InterPro" id="IPR004087">
    <property type="entry name" value="KH_dom"/>
</dbReference>
<dbReference type="InterPro" id="IPR036345">
    <property type="entry name" value="ExoRNase_PH_dom2_sf"/>
</dbReference>
<dbReference type="Gene3D" id="3.30.230.70">
    <property type="entry name" value="GHMP Kinase, N-terminal domain"/>
    <property type="match status" value="2"/>
</dbReference>
<evidence type="ECO:0000256" key="4">
    <source>
        <dbReference type="ARBA" id="ARBA00022490"/>
    </source>
</evidence>
<dbReference type="Pfam" id="PF03725">
    <property type="entry name" value="RNase_PH_C"/>
    <property type="match status" value="1"/>
</dbReference>
<dbReference type="InterPro" id="IPR015847">
    <property type="entry name" value="ExoRNase_PH_dom2"/>
</dbReference>
<keyword evidence="8" id="KW-0548">Nucleotidyltransferase</keyword>
<evidence type="ECO:0000256" key="13">
    <source>
        <dbReference type="ARBA" id="ARBA00051524"/>
    </source>
</evidence>
<dbReference type="FunFam" id="3.30.230.70:FF:000001">
    <property type="entry name" value="Polyribonucleotide nucleotidyltransferase"/>
    <property type="match status" value="1"/>
</dbReference>
<dbReference type="GO" id="GO:0005739">
    <property type="term" value="C:mitochondrion"/>
    <property type="evidence" value="ECO:0007669"/>
    <property type="project" value="UniProtKB-SubCell"/>
</dbReference>
<accession>A0A6A3BPU5</accession>
<evidence type="ECO:0000256" key="9">
    <source>
        <dbReference type="ARBA" id="ARBA00022737"/>
    </source>
</evidence>
<evidence type="ECO:0000256" key="7">
    <source>
        <dbReference type="ARBA" id="ARBA00022694"/>
    </source>
</evidence>
<dbReference type="FunFam" id="3.30.1370.10:FF:000001">
    <property type="entry name" value="Polyribonucleotide nucleotidyltransferase"/>
    <property type="match status" value="1"/>
</dbReference>
<dbReference type="PROSITE" id="PS50126">
    <property type="entry name" value="S1"/>
    <property type="match status" value="1"/>
</dbReference>
<dbReference type="FunFam" id="2.40.50.140:FF:000189">
    <property type="entry name" value="Polyribonucleotide nucleotidyltransferase, putative"/>
    <property type="match status" value="1"/>
</dbReference>
<keyword evidence="4" id="KW-0963">Cytoplasm</keyword>